<protein>
    <submittedName>
        <fullName evidence="2">Uncharacterized protein</fullName>
    </submittedName>
</protein>
<proteinExistence type="predicted"/>
<keyword evidence="3" id="KW-1185">Reference proteome</keyword>
<sequence length="68" mass="7396">MPCPRRPRNSGVLPGKFAQTNSSGRTLGKVPGQSEDPSCLMVNYFSTMTVFDQQVEMENASQHNAHAG</sequence>
<dbReference type="AlphaFoldDB" id="A0AAN8R7Z4"/>
<name>A0AAN8R7Z4_9TELE</name>
<comment type="caution">
    <text evidence="2">The sequence shown here is derived from an EMBL/GenBank/DDBJ whole genome shotgun (WGS) entry which is preliminary data.</text>
</comment>
<dbReference type="EMBL" id="JAGTTL010000010">
    <property type="protein sequence ID" value="KAK6316987.1"/>
    <property type="molecule type" value="Genomic_DNA"/>
</dbReference>
<reference evidence="2 3" key="1">
    <citation type="submission" date="2021-04" db="EMBL/GenBank/DDBJ databases">
        <authorList>
            <person name="De Guttry C."/>
            <person name="Zahm M."/>
            <person name="Klopp C."/>
            <person name="Cabau C."/>
            <person name="Louis A."/>
            <person name="Berthelot C."/>
            <person name="Parey E."/>
            <person name="Roest Crollius H."/>
            <person name="Montfort J."/>
            <person name="Robinson-Rechavi M."/>
            <person name="Bucao C."/>
            <person name="Bouchez O."/>
            <person name="Gislard M."/>
            <person name="Lluch J."/>
            <person name="Milhes M."/>
            <person name="Lampietro C."/>
            <person name="Lopez Roques C."/>
            <person name="Donnadieu C."/>
            <person name="Braasch I."/>
            <person name="Desvignes T."/>
            <person name="Postlethwait J."/>
            <person name="Bobe J."/>
            <person name="Wedekind C."/>
            <person name="Guiguen Y."/>
        </authorList>
    </citation>
    <scope>NUCLEOTIDE SEQUENCE [LARGE SCALE GENOMIC DNA]</scope>
    <source>
        <strain evidence="2">Cs_M1</strain>
        <tissue evidence="2">Blood</tissue>
    </source>
</reference>
<gene>
    <name evidence="2" type="ORF">J4Q44_G00123870</name>
</gene>
<feature type="region of interest" description="Disordered" evidence="1">
    <location>
        <begin position="1"/>
        <end position="35"/>
    </location>
</feature>
<organism evidence="2 3">
    <name type="scientific">Coregonus suidteri</name>
    <dbReference type="NCBI Taxonomy" id="861788"/>
    <lineage>
        <taxon>Eukaryota</taxon>
        <taxon>Metazoa</taxon>
        <taxon>Chordata</taxon>
        <taxon>Craniata</taxon>
        <taxon>Vertebrata</taxon>
        <taxon>Euteleostomi</taxon>
        <taxon>Actinopterygii</taxon>
        <taxon>Neopterygii</taxon>
        <taxon>Teleostei</taxon>
        <taxon>Protacanthopterygii</taxon>
        <taxon>Salmoniformes</taxon>
        <taxon>Salmonidae</taxon>
        <taxon>Coregoninae</taxon>
        <taxon>Coregonus</taxon>
    </lineage>
</organism>
<evidence type="ECO:0000313" key="2">
    <source>
        <dbReference type="EMBL" id="KAK6316987.1"/>
    </source>
</evidence>
<evidence type="ECO:0000313" key="3">
    <source>
        <dbReference type="Proteomes" id="UP001356427"/>
    </source>
</evidence>
<evidence type="ECO:0000256" key="1">
    <source>
        <dbReference type="SAM" id="MobiDB-lite"/>
    </source>
</evidence>
<dbReference type="Proteomes" id="UP001356427">
    <property type="component" value="Unassembled WGS sequence"/>
</dbReference>
<accession>A0AAN8R7Z4</accession>